<evidence type="ECO:0000256" key="3">
    <source>
        <dbReference type="ARBA" id="ARBA00022475"/>
    </source>
</evidence>
<keyword evidence="8 10" id="KW-0472">Membrane</keyword>
<evidence type="ECO:0000313" key="13">
    <source>
        <dbReference type="Proteomes" id="UP000537141"/>
    </source>
</evidence>
<dbReference type="PANTHER" id="PTHR33121:SF71">
    <property type="entry name" value="OXYGEN SENSOR PROTEIN DOSP"/>
    <property type="match status" value="1"/>
</dbReference>
<organism evidence="12 13">
    <name type="scientific">Thalassotalea piscium</name>
    <dbReference type="NCBI Taxonomy" id="1230533"/>
    <lineage>
        <taxon>Bacteria</taxon>
        <taxon>Pseudomonadati</taxon>
        <taxon>Pseudomonadota</taxon>
        <taxon>Gammaproteobacteria</taxon>
        <taxon>Alteromonadales</taxon>
        <taxon>Colwelliaceae</taxon>
        <taxon>Thalassotalea</taxon>
    </lineage>
</organism>
<evidence type="ECO:0000259" key="11">
    <source>
        <dbReference type="PROSITE" id="PS50883"/>
    </source>
</evidence>
<evidence type="ECO:0000256" key="4">
    <source>
        <dbReference type="ARBA" id="ARBA00022636"/>
    </source>
</evidence>
<sequence length="518" mass="58239">MLNKAVIRKPLSFITGMMISLIVIFFLYSQFLSNQLSEEAKRIFSDLSHSANSGYKVIEKLNNLPFTDCTDEHLLSMREMQFNSNDIRDIGFLQNGFLICTTGAGVLDIPLKESTPDFTLDGHDYWIDKKLETFDNKVKGIIIEKGSYNIVLSFEGVINDYEEAVVYEIVLKDDYELTHLYGAPNLYKNVAVDPNVITFAGFIAHFAELCGPGGGICLAVKKNNFTELQNPPVLFVVMLLLFLSGISAIHFIELLFYHLRSTKRRIKLGLAAGSFIPYYQPIVELNSGKVIGCELLARFEDGVGALYPDEFISVVSELNLSWMMTELFIHKALDDFKHLKPADSTFYLSVNIFPKDINNGNILKGIELFRAAQPNLRVCFEITEDEQLQCGQSGEALDQLSKSRIQISIDDFGTGYSNLSQLKLLDIDTIKIDKSFVDEVETGAIRSTLIPNIVAIANKLNANVIAEGVENQLQADELLKMNIVYGQGWHYAKALPIDEFKQYLIQNSDFTFNNDESL</sequence>
<dbReference type="RefSeq" id="WP_184423986.1">
    <property type="nucleotide sequence ID" value="NZ_AP027362.1"/>
</dbReference>
<comment type="catalytic activity">
    <reaction evidence="9">
        <text>3',3'-c-di-GMP + H2O = 5'-phosphoguanylyl(3'-&gt;5')guanosine + H(+)</text>
        <dbReference type="Rhea" id="RHEA:24902"/>
        <dbReference type="ChEBI" id="CHEBI:15377"/>
        <dbReference type="ChEBI" id="CHEBI:15378"/>
        <dbReference type="ChEBI" id="CHEBI:58754"/>
        <dbReference type="ChEBI" id="CHEBI:58805"/>
        <dbReference type="EC" id="3.1.4.52"/>
    </reaction>
</comment>
<feature type="domain" description="EAL" evidence="11">
    <location>
        <begin position="259"/>
        <end position="508"/>
    </location>
</feature>
<dbReference type="SUPFAM" id="SSF141868">
    <property type="entry name" value="EAL domain-like"/>
    <property type="match status" value="1"/>
</dbReference>
<evidence type="ECO:0000256" key="2">
    <source>
        <dbReference type="ARBA" id="ARBA00012282"/>
    </source>
</evidence>
<dbReference type="PROSITE" id="PS50883">
    <property type="entry name" value="EAL"/>
    <property type="match status" value="1"/>
</dbReference>
<feature type="transmembrane region" description="Helical" evidence="10">
    <location>
        <begin position="233"/>
        <end position="257"/>
    </location>
</feature>
<gene>
    <name evidence="12" type="ORF">HNQ55_001700</name>
</gene>
<dbReference type="InterPro" id="IPR001633">
    <property type="entry name" value="EAL_dom"/>
</dbReference>
<dbReference type="Pfam" id="PF00563">
    <property type="entry name" value="EAL"/>
    <property type="match status" value="1"/>
</dbReference>
<dbReference type="SMART" id="SM00052">
    <property type="entry name" value="EAL"/>
    <property type="match status" value="1"/>
</dbReference>
<comment type="caution">
    <text evidence="12">The sequence shown here is derived from an EMBL/GenBank/DDBJ whole genome shotgun (WGS) entry which is preliminary data.</text>
</comment>
<evidence type="ECO:0000256" key="9">
    <source>
        <dbReference type="ARBA" id="ARBA00034290"/>
    </source>
</evidence>
<comment type="subcellular location">
    <subcellularLocation>
        <location evidence="1">Cell membrane</location>
        <topology evidence="1">Multi-pass membrane protein</topology>
    </subcellularLocation>
</comment>
<evidence type="ECO:0000256" key="5">
    <source>
        <dbReference type="ARBA" id="ARBA00022692"/>
    </source>
</evidence>
<dbReference type="InterPro" id="IPR035919">
    <property type="entry name" value="EAL_sf"/>
</dbReference>
<dbReference type="InterPro" id="IPR024744">
    <property type="entry name" value="CSS-motif_dom"/>
</dbReference>
<reference evidence="12 13" key="1">
    <citation type="submission" date="2020-08" db="EMBL/GenBank/DDBJ databases">
        <title>Genomic Encyclopedia of Type Strains, Phase IV (KMG-IV): sequencing the most valuable type-strain genomes for metagenomic binning, comparative biology and taxonomic classification.</title>
        <authorList>
            <person name="Goeker M."/>
        </authorList>
    </citation>
    <scope>NUCLEOTIDE SEQUENCE [LARGE SCALE GENOMIC DNA]</scope>
    <source>
        <strain evidence="12 13">DSM 26287</strain>
    </source>
</reference>
<name>A0A7X0TTI7_9GAMM</name>
<keyword evidence="6" id="KW-0378">Hydrolase</keyword>
<keyword evidence="5 10" id="KW-0812">Transmembrane</keyword>
<dbReference type="Pfam" id="PF12792">
    <property type="entry name" value="CSS-motif"/>
    <property type="match status" value="1"/>
</dbReference>
<dbReference type="GO" id="GO:0005886">
    <property type="term" value="C:plasma membrane"/>
    <property type="evidence" value="ECO:0007669"/>
    <property type="project" value="UniProtKB-SubCell"/>
</dbReference>
<accession>A0A7X0TTI7</accession>
<dbReference type="GO" id="GO:0071111">
    <property type="term" value="F:cyclic-guanylate-specific phosphodiesterase activity"/>
    <property type="evidence" value="ECO:0007669"/>
    <property type="project" value="UniProtKB-EC"/>
</dbReference>
<dbReference type="EMBL" id="JACHHU010000011">
    <property type="protein sequence ID" value="MBB6543193.1"/>
    <property type="molecule type" value="Genomic_DNA"/>
</dbReference>
<evidence type="ECO:0000256" key="7">
    <source>
        <dbReference type="ARBA" id="ARBA00022989"/>
    </source>
</evidence>
<evidence type="ECO:0000256" key="8">
    <source>
        <dbReference type="ARBA" id="ARBA00023136"/>
    </source>
</evidence>
<keyword evidence="3" id="KW-1003">Cell membrane</keyword>
<dbReference type="EC" id="3.1.4.52" evidence="2"/>
<dbReference type="InterPro" id="IPR050706">
    <property type="entry name" value="Cyclic-di-GMP_PDE-like"/>
</dbReference>
<dbReference type="CDD" id="cd01948">
    <property type="entry name" value="EAL"/>
    <property type="match status" value="1"/>
</dbReference>
<evidence type="ECO:0000313" key="12">
    <source>
        <dbReference type="EMBL" id="MBB6543193.1"/>
    </source>
</evidence>
<evidence type="ECO:0000256" key="1">
    <source>
        <dbReference type="ARBA" id="ARBA00004651"/>
    </source>
</evidence>
<evidence type="ECO:0000256" key="10">
    <source>
        <dbReference type="SAM" id="Phobius"/>
    </source>
</evidence>
<dbReference type="AlphaFoldDB" id="A0A7X0TTI7"/>
<protein>
    <recommendedName>
        <fullName evidence="2">cyclic-guanylate-specific phosphodiesterase</fullName>
        <ecNumber evidence="2">3.1.4.52</ecNumber>
    </recommendedName>
</protein>
<keyword evidence="13" id="KW-1185">Reference proteome</keyword>
<dbReference type="PANTHER" id="PTHR33121">
    <property type="entry name" value="CYCLIC DI-GMP PHOSPHODIESTERASE PDEF"/>
    <property type="match status" value="1"/>
</dbReference>
<dbReference type="Proteomes" id="UP000537141">
    <property type="component" value="Unassembled WGS sequence"/>
</dbReference>
<evidence type="ECO:0000256" key="6">
    <source>
        <dbReference type="ARBA" id="ARBA00022801"/>
    </source>
</evidence>
<keyword evidence="7 10" id="KW-1133">Transmembrane helix</keyword>
<proteinExistence type="predicted"/>
<feature type="transmembrane region" description="Helical" evidence="10">
    <location>
        <begin position="12"/>
        <end position="32"/>
    </location>
</feature>
<keyword evidence="4" id="KW-0973">c-di-GMP</keyword>
<dbReference type="Gene3D" id="3.20.20.450">
    <property type="entry name" value="EAL domain"/>
    <property type="match status" value="1"/>
</dbReference>